<accession>A0ABX9E0I9</accession>
<organism evidence="1 2">
    <name type="scientific">Lentzea atacamensis</name>
    <dbReference type="NCBI Taxonomy" id="531938"/>
    <lineage>
        <taxon>Bacteria</taxon>
        <taxon>Bacillati</taxon>
        <taxon>Actinomycetota</taxon>
        <taxon>Actinomycetes</taxon>
        <taxon>Pseudonocardiales</taxon>
        <taxon>Pseudonocardiaceae</taxon>
        <taxon>Lentzea</taxon>
    </lineage>
</organism>
<sequence>MAVRWSPAPKGTSPMTSLSPSHLDVIERRFLAMTAGPQPLTLDCAALGCGLPNEELSLDQVRVLLLKRQTSWVTKDAVWQELVRRAYATPEPWTTVAAAMMMPGLKHIAGKLGSRFCGDRNDLDSEILEGFLQALDVADARSPKIFGQLYWAAFRRGHEACNSERRRAMTRSELTDTAIDTRTVDGHPDLVLAGAMLSGVITPHEADLVSDVLLDHGDRSTAAKQRGISRHQVAAQLNTASRHLADYLLGSPLRPAV</sequence>
<evidence type="ECO:0000313" key="2">
    <source>
        <dbReference type="Proteomes" id="UP000248714"/>
    </source>
</evidence>
<comment type="caution">
    <text evidence="1">The sequence shown here is derived from an EMBL/GenBank/DDBJ whole genome shotgun (WGS) entry which is preliminary data.</text>
</comment>
<evidence type="ECO:0000313" key="1">
    <source>
        <dbReference type="EMBL" id="RAS60664.1"/>
    </source>
</evidence>
<dbReference type="EMBL" id="QLTT01000011">
    <property type="protein sequence ID" value="RAS60664.1"/>
    <property type="molecule type" value="Genomic_DNA"/>
</dbReference>
<evidence type="ECO:0008006" key="3">
    <source>
        <dbReference type="Google" id="ProtNLM"/>
    </source>
</evidence>
<keyword evidence="2" id="KW-1185">Reference proteome</keyword>
<reference evidence="1 2" key="1">
    <citation type="submission" date="2018-06" db="EMBL/GenBank/DDBJ databases">
        <title>Genomic Encyclopedia of Type Strains, Phase IV (KMG-IV): sequencing the most valuable type-strain genomes for metagenomic binning, comparative biology and taxonomic classification.</title>
        <authorList>
            <person name="Goeker M."/>
        </authorList>
    </citation>
    <scope>NUCLEOTIDE SEQUENCE [LARGE SCALE GENOMIC DNA]</scope>
    <source>
        <strain evidence="1 2">DSM 45479</strain>
    </source>
</reference>
<gene>
    <name evidence="1" type="ORF">C8D87_11182</name>
</gene>
<protein>
    <recommendedName>
        <fullName evidence="3">Sigma-70 family RNA polymerase sigma factor</fullName>
    </recommendedName>
</protein>
<dbReference type="Proteomes" id="UP000248714">
    <property type="component" value="Unassembled WGS sequence"/>
</dbReference>
<proteinExistence type="predicted"/>
<name>A0ABX9E0I9_9PSEU</name>